<sequence length="249" mass="27371">MIRDALLRSPLPMLVIVGLSWWLLVPALKVEPRYLPPLAAVIADIRSVWPDLLAGFWRTFVETVVGFLFGAGAGVAAGIGFARWRWLERGIFPIFVALQSVPVIAFGAIVVIWFGNTLASKVVIALYLAFFPIAVNTLRGLQAVDPQRVALMRSFGASPRQMFFTLSLPTALPTIMIGLKIGLSLSLAGAIVGEWFGDTVGLGVMLLQALYFEQVPRLWGLILTCGALGTLLYGGAEWIERRFIWWRAE</sequence>
<dbReference type="AlphaFoldDB" id="A0AAU7XHN4"/>
<dbReference type="PROSITE" id="PS50928">
    <property type="entry name" value="ABC_TM1"/>
    <property type="match status" value="1"/>
</dbReference>
<dbReference type="PANTHER" id="PTHR30151:SF41">
    <property type="entry name" value="ABC TRANSPORTER PERMEASE PROTEIN"/>
    <property type="match status" value="1"/>
</dbReference>
<feature type="domain" description="ABC transmembrane type-1" evidence="8">
    <location>
        <begin position="56"/>
        <end position="240"/>
    </location>
</feature>
<evidence type="ECO:0000256" key="3">
    <source>
        <dbReference type="ARBA" id="ARBA00022475"/>
    </source>
</evidence>
<protein>
    <submittedName>
        <fullName evidence="9">ABC transporter permease</fullName>
    </submittedName>
</protein>
<dbReference type="KEGG" id="mflg:ABS361_09995"/>
<accession>A0AAU7XHN4</accession>
<comment type="similarity">
    <text evidence="7">Belongs to the binding-protein-dependent transport system permease family.</text>
</comment>
<dbReference type="EMBL" id="CP158568">
    <property type="protein sequence ID" value="XBY46507.1"/>
    <property type="molecule type" value="Genomic_DNA"/>
</dbReference>
<comment type="subcellular location">
    <subcellularLocation>
        <location evidence="1 7">Cell membrane</location>
        <topology evidence="1 7">Multi-pass membrane protein</topology>
    </subcellularLocation>
</comment>
<feature type="transmembrane region" description="Helical" evidence="7">
    <location>
        <begin position="187"/>
        <end position="211"/>
    </location>
</feature>
<evidence type="ECO:0000256" key="6">
    <source>
        <dbReference type="ARBA" id="ARBA00023136"/>
    </source>
</evidence>
<evidence type="ECO:0000256" key="1">
    <source>
        <dbReference type="ARBA" id="ARBA00004651"/>
    </source>
</evidence>
<dbReference type="InterPro" id="IPR000515">
    <property type="entry name" value="MetI-like"/>
</dbReference>
<feature type="transmembrane region" description="Helical" evidence="7">
    <location>
        <begin position="162"/>
        <end position="181"/>
    </location>
</feature>
<keyword evidence="3" id="KW-1003">Cell membrane</keyword>
<evidence type="ECO:0000313" key="9">
    <source>
        <dbReference type="EMBL" id="XBY46507.1"/>
    </source>
</evidence>
<dbReference type="SUPFAM" id="SSF161098">
    <property type="entry name" value="MetI-like"/>
    <property type="match status" value="1"/>
</dbReference>
<dbReference type="CDD" id="cd06261">
    <property type="entry name" value="TM_PBP2"/>
    <property type="match status" value="1"/>
</dbReference>
<evidence type="ECO:0000256" key="7">
    <source>
        <dbReference type="RuleBase" id="RU363032"/>
    </source>
</evidence>
<evidence type="ECO:0000256" key="5">
    <source>
        <dbReference type="ARBA" id="ARBA00022989"/>
    </source>
</evidence>
<dbReference type="InterPro" id="IPR035906">
    <property type="entry name" value="MetI-like_sf"/>
</dbReference>
<reference evidence="9" key="1">
    <citation type="submission" date="2024-06" db="EMBL/GenBank/DDBJ databases">
        <title>Methylostella associata gen. nov., sp. nov., a novel Ancalomicrobiaceae-affiliated facultatively methylotrophic bacteria that feed on methanotrophs of the genus Methylococcus.</title>
        <authorList>
            <person name="Saltykova V."/>
            <person name="Danilova O.V."/>
            <person name="Oshkin I.Y."/>
            <person name="Belova S.E."/>
            <person name="Pimenov N.V."/>
            <person name="Dedysh S.N."/>
        </authorList>
    </citation>
    <scope>NUCLEOTIDE SEQUENCE</scope>
    <source>
        <strain evidence="9">S20</strain>
    </source>
</reference>
<dbReference type="RefSeq" id="WP_407051601.1">
    <property type="nucleotide sequence ID" value="NZ_CP158568.1"/>
</dbReference>
<evidence type="ECO:0000259" key="8">
    <source>
        <dbReference type="PROSITE" id="PS50928"/>
    </source>
</evidence>
<dbReference type="GO" id="GO:0005886">
    <property type="term" value="C:plasma membrane"/>
    <property type="evidence" value="ECO:0007669"/>
    <property type="project" value="UniProtKB-SubCell"/>
</dbReference>
<feature type="transmembrane region" description="Helical" evidence="7">
    <location>
        <begin position="60"/>
        <end position="82"/>
    </location>
</feature>
<dbReference type="Gene3D" id="1.10.3720.10">
    <property type="entry name" value="MetI-like"/>
    <property type="match status" value="1"/>
</dbReference>
<keyword evidence="5 7" id="KW-1133">Transmembrane helix</keyword>
<keyword evidence="6 7" id="KW-0472">Membrane</keyword>
<gene>
    <name evidence="9" type="ORF">ABS361_09995</name>
</gene>
<feature type="transmembrane region" description="Helical" evidence="7">
    <location>
        <begin position="94"/>
        <end position="116"/>
    </location>
</feature>
<dbReference type="PANTHER" id="PTHR30151">
    <property type="entry name" value="ALKANE SULFONATE ABC TRANSPORTER-RELATED, MEMBRANE SUBUNIT"/>
    <property type="match status" value="1"/>
</dbReference>
<keyword evidence="2 7" id="KW-0813">Transport</keyword>
<dbReference type="Pfam" id="PF00528">
    <property type="entry name" value="BPD_transp_1"/>
    <property type="match status" value="1"/>
</dbReference>
<proteinExistence type="inferred from homology"/>
<evidence type="ECO:0000256" key="4">
    <source>
        <dbReference type="ARBA" id="ARBA00022692"/>
    </source>
</evidence>
<name>A0AAU7XHN4_9HYPH</name>
<dbReference type="GO" id="GO:0055085">
    <property type="term" value="P:transmembrane transport"/>
    <property type="evidence" value="ECO:0007669"/>
    <property type="project" value="InterPro"/>
</dbReference>
<keyword evidence="4 7" id="KW-0812">Transmembrane</keyword>
<evidence type="ECO:0000256" key="2">
    <source>
        <dbReference type="ARBA" id="ARBA00022448"/>
    </source>
</evidence>
<feature type="transmembrane region" description="Helical" evidence="7">
    <location>
        <begin position="122"/>
        <end position="141"/>
    </location>
</feature>
<organism evidence="9">
    <name type="scientific">Methyloraptor flagellatus</name>
    <dbReference type="NCBI Taxonomy" id="3162530"/>
    <lineage>
        <taxon>Bacteria</taxon>
        <taxon>Pseudomonadati</taxon>
        <taxon>Pseudomonadota</taxon>
        <taxon>Alphaproteobacteria</taxon>
        <taxon>Hyphomicrobiales</taxon>
        <taxon>Ancalomicrobiaceae</taxon>
        <taxon>Methyloraptor</taxon>
    </lineage>
</organism>
<feature type="transmembrane region" description="Helical" evidence="7">
    <location>
        <begin position="218"/>
        <end position="236"/>
    </location>
</feature>